<gene>
    <name evidence="3" type="ORF">P5673_008287</name>
</gene>
<dbReference type="GO" id="GO:0070531">
    <property type="term" value="C:BRCA1-A complex"/>
    <property type="evidence" value="ECO:0007669"/>
    <property type="project" value="InterPro"/>
</dbReference>
<dbReference type="AlphaFoldDB" id="A0AAD9VB04"/>
<protein>
    <submittedName>
        <fullName evidence="3">BRISC and BRCA1-A complex member 2</fullName>
    </submittedName>
</protein>
<dbReference type="GO" id="GO:0001517">
    <property type="term" value="F:N-acetylglucosamine 6-O-sulfotransferase activity"/>
    <property type="evidence" value="ECO:0007669"/>
    <property type="project" value="TreeGrafter"/>
</dbReference>
<dbReference type="GO" id="GO:0006790">
    <property type="term" value="P:sulfur compound metabolic process"/>
    <property type="evidence" value="ECO:0007669"/>
    <property type="project" value="TreeGrafter"/>
</dbReference>
<proteinExistence type="predicted"/>
<dbReference type="InterPro" id="IPR027417">
    <property type="entry name" value="P-loop_NTPase"/>
</dbReference>
<comment type="caution">
    <text evidence="3">The sequence shown here is derived from an EMBL/GenBank/DDBJ whole genome shotgun (WGS) entry which is preliminary data.</text>
</comment>
<dbReference type="Pfam" id="PF00685">
    <property type="entry name" value="Sulfotransfer_1"/>
    <property type="match status" value="1"/>
</dbReference>
<dbReference type="PROSITE" id="PS51257">
    <property type="entry name" value="PROKAR_LIPOPROTEIN"/>
    <property type="match status" value="1"/>
</dbReference>
<feature type="chain" id="PRO_5042174878" evidence="1">
    <location>
        <begin position="25"/>
        <end position="643"/>
    </location>
</feature>
<dbReference type="Pfam" id="PF06113">
    <property type="entry name" value="BRE"/>
    <property type="match status" value="1"/>
</dbReference>
<dbReference type="SUPFAM" id="SSF52540">
    <property type="entry name" value="P-loop containing nucleoside triphosphate hydrolases"/>
    <property type="match status" value="1"/>
</dbReference>
<dbReference type="PANTHER" id="PTHR10704">
    <property type="entry name" value="CARBOHYDRATE SULFOTRANSFERASE"/>
    <property type="match status" value="1"/>
</dbReference>
<accession>A0AAD9VB04</accession>
<dbReference type="Proteomes" id="UP001249851">
    <property type="component" value="Unassembled WGS sequence"/>
</dbReference>
<keyword evidence="1" id="KW-0732">Signal</keyword>
<organism evidence="3 4">
    <name type="scientific">Acropora cervicornis</name>
    <name type="common">Staghorn coral</name>
    <dbReference type="NCBI Taxonomy" id="6130"/>
    <lineage>
        <taxon>Eukaryota</taxon>
        <taxon>Metazoa</taxon>
        <taxon>Cnidaria</taxon>
        <taxon>Anthozoa</taxon>
        <taxon>Hexacorallia</taxon>
        <taxon>Scleractinia</taxon>
        <taxon>Astrocoeniina</taxon>
        <taxon>Acroporidae</taxon>
        <taxon>Acropora</taxon>
    </lineage>
</organism>
<reference evidence="3" key="2">
    <citation type="journal article" date="2023" name="Science">
        <title>Genomic signatures of disease resistance in endangered staghorn corals.</title>
        <authorList>
            <person name="Vollmer S.V."/>
            <person name="Selwyn J.D."/>
            <person name="Despard B.A."/>
            <person name="Roesel C.L."/>
        </authorList>
    </citation>
    <scope>NUCLEOTIDE SEQUENCE</scope>
    <source>
        <strain evidence="3">K2</strain>
    </source>
</reference>
<dbReference type="GO" id="GO:0070552">
    <property type="term" value="C:BRISC complex"/>
    <property type="evidence" value="ECO:0007669"/>
    <property type="project" value="InterPro"/>
</dbReference>
<dbReference type="EMBL" id="JARQWQ010000014">
    <property type="protein sequence ID" value="KAK2567467.1"/>
    <property type="molecule type" value="Genomic_DNA"/>
</dbReference>
<name>A0AAD9VB04_ACRCE</name>
<evidence type="ECO:0000259" key="2">
    <source>
        <dbReference type="Pfam" id="PF00685"/>
    </source>
</evidence>
<feature type="signal peptide" evidence="1">
    <location>
        <begin position="1"/>
        <end position="24"/>
    </location>
</feature>
<dbReference type="InterPro" id="IPR000863">
    <property type="entry name" value="Sulfotransferase_dom"/>
</dbReference>
<evidence type="ECO:0000313" key="4">
    <source>
        <dbReference type="Proteomes" id="UP001249851"/>
    </source>
</evidence>
<evidence type="ECO:0000313" key="3">
    <source>
        <dbReference type="EMBL" id="KAK2567467.1"/>
    </source>
</evidence>
<dbReference type="InterPro" id="IPR010358">
    <property type="entry name" value="BRE"/>
</dbReference>
<dbReference type="Gene3D" id="3.40.50.300">
    <property type="entry name" value="P-loop containing nucleotide triphosphate hydrolases"/>
    <property type="match status" value="1"/>
</dbReference>
<dbReference type="PANTHER" id="PTHR10704:SF44">
    <property type="entry name" value="LD35051P-RELATED"/>
    <property type="match status" value="1"/>
</dbReference>
<feature type="domain" description="Sulfotransferase" evidence="2">
    <location>
        <begin position="43"/>
        <end position="343"/>
    </location>
</feature>
<keyword evidence="4" id="KW-1185">Reference proteome</keyword>
<dbReference type="InterPro" id="IPR051135">
    <property type="entry name" value="Gal/GlcNAc/GalNAc_ST"/>
</dbReference>
<dbReference type="GO" id="GO:0006044">
    <property type="term" value="P:N-acetylglucosamine metabolic process"/>
    <property type="evidence" value="ECO:0007669"/>
    <property type="project" value="TreeGrafter"/>
</dbReference>
<evidence type="ECO:0000256" key="1">
    <source>
        <dbReference type="SAM" id="SignalP"/>
    </source>
</evidence>
<sequence length="643" mass="73636">MATSRILVLISLSVAACIVFKALTWQPGLVAFKASNKSTMASKVLILAHGRSGSSYLGQIFNNHPEVFYMYEPLITLQVTTMHDSKLYEQSAKRLLDDIFNCQFMQQTEFLAFMSHTPLNRFSSHVLTTPYCKSTRRTKDNRTFFQCEDLDPLITSLSCTLHKHVVVKVLTHRLVPFLEEGYLTTLLNSNGNLKIIHLLRDPRAVIASLDRVGWVFNRSVVKSTWTNFSLFSAYVQKFCTQMIQSLSFALSAEAKFQERYKILRYEDLIKTPMTVSQELFDFFGIRMTAEVKDYVTRSSRTNNRRNTHAYSTIRNNVSSLIDSWRKQLSIEAVRTVESNCRPVLDILRYTPVMAAVTLQRFHPEIAKFIDVVVKNGEFGICGDLPKVTDPKTSLSHPCAVGRTCDRFKLIKELVTHYKEYQRKQVEDMPRIHFEYTTLAEDSKYPDFEVHVIKGQQTSETVVNFMIKLPVDLSDVPPYIVKDCPGEDMACLLVSYASQNGDNVTPKLLLSPRVERAFGGSGNLRIPHWGGVYGCLLEYLPLIQELFEAKYDAEAFLKLSLLFQVQGFFCIVHIELNKNFPQEAPAFFLQSIYHEKNNQPYEQLETGYPYSPRWSGDEMAERARSFLTEAIPAFKESSLHNAKF</sequence>
<reference evidence="3" key="1">
    <citation type="journal article" date="2023" name="G3 (Bethesda)">
        <title>Whole genome assembly and annotation of the endangered Caribbean coral Acropora cervicornis.</title>
        <authorList>
            <person name="Selwyn J.D."/>
            <person name="Vollmer S.V."/>
        </authorList>
    </citation>
    <scope>NUCLEOTIDE SEQUENCE</scope>
    <source>
        <strain evidence="3">K2</strain>
    </source>
</reference>